<dbReference type="SUPFAM" id="SSF53067">
    <property type="entry name" value="Actin-like ATPase domain"/>
    <property type="match status" value="1"/>
</dbReference>
<dbReference type="GO" id="GO:0008865">
    <property type="term" value="F:fructokinase activity"/>
    <property type="evidence" value="ECO:0007669"/>
    <property type="project" value="UniProtKB-EC"/>
</dbReference>
<dbReference type="PANTHER" id="PTHR18964:SF174">
    <property type="entry name" value="D-ALLOSE KINASE-RELATED"/>
    <property type="match status" value="1"/>
</dbReference>
<keyword evidence="1" id="KW-0119">Carbohydrate metabolism</keyword>
<reference evidence="2 3" key="1">
    <citation type="submission" date="2016-09" db="EMBL/GenBank/DDBJ databases">
        <authorList>
            <person name="Capua I."/>
            <person name="De Benedictis P."/>
            <person name="Joannis T."/>
            <person name="Lombin L.H."/>
            <person name="Cattoli G."/>
        </authorList>
    </citation>
    <scope>NUCLEOTIDE SEQUENCE [LARGE SCALE GENOMIC DNA]</scope>
    <source>
        <strain evidence="2 3">GB001</strain>
    </source>
</reference>
<sequence>MLNLGLDIGGTKTEAVMLDQQGKILFTQRIATDKSSYSGFLTTITQLIETIRSDFKNEFSIGICLPGTEDRETKLFKNSNILVLNQQPLISDLEKHLQQKIGWDNDANCFALSESIDGAGRYGNSVFGAILGTGCGGGLTVNQQLLRGHNGNGGEWGHNPLPGYHPQRDGAPATCYCGQMNCTESFISGTGLANRFSLVTNIESGSAAEFFQRVHKQDAEALTYFALYQDQLARALASVVNIFDPDVIILGGGLSQVELIYQGLTDKIGQYIFNTSFNTPVKMAQHGDSSGVRGAAWIGRQAH</sequence>
<evidence type="ECO:0000313" key="3">
    <source>
        <dbReference type="Proteomes" id="UP000094844"/>
    </source>
</evidence>
<dbReference type="OrthoDB" id="9810372at2"/>
<protein>
    <submittedName>
        <fullName evidence="2">Fructokinase</fullName>
        <ecNumber evidence="2">2.7.1.4</ecNumber>
    </submittedName>
</protein>
<dbReference type="AlphaFoldDB" id="A0A1C6Z058"/>
<dbReference type="PANTHER" id="PTHR18964">
    <property type="entry name" value="ROK (REPRESSOR, ORF, KINASE) FAMILY"/>
    <property type="match status" value="1"/>
</dbReference>
<dbReference type="Gene3D" id="3.30.420.40">
    <property type="match status" value="2"/>
</dbReference>
<accession>A0A1C6Z058</accession>
<dbReference type="InterPro" id="IPR043129">
    <property type="entry name" value="ATPase_NBD"/>
</dbReference>
<dbReference type="EC" id="2.7.1.4" evidence="2"/>
<dbReference type="InterPro" id="IPR000600">
    <property type="entry name" value="ROK"/>
</dbReference>
<gene>
    <name evidence="2" type="ORF">BN1044_01986</name>
</gene>
<dbReference type="Pfam" id="PF00480">
    <property type="entry name" value="ROK"/>
    <property type="match status" value="1"/>
</dbReference>
<keyword evidence="2" id="KW-0808">Transferase</keyword>
<keyword evidence="2" id="KW-0418">Kinase</keyword>
<dbReference type="Proteomes" id="UP000094844">
    <property type="component" value="Unassembled WGS sequence"/>
</dbReference>
<evidence type="ECO:0000313" key="2">
    <source>
        <dbReference type="EMBL" id="SCM52502.1"/>
    </source>
</evidence>
<dbReference type="InterPro" id="IPR049874">
    <property type="entry name" value="ROK_cs"/>
</dbReference>
<organism evidence="2 3">
    <name type="scientific">Hafnia alvei</name>
    <dbReference type="NCBI Taxonomy" id="569"/>
    <lineage>
        <taxon>Bacteria</taxon>
        <taxon>Pseudomonadati</taxon>
        <taxon>Pseudomonadota</taxon>
        <taxon>Gammaproteobacteria</taxon>
        <taxon>Enterobacterales</taxon>
        <taxon>Hafniaceae</taxon>
        <taxon>Hafnia</taxon>
    </lineage>
</organism>
<dbReference type="EMBL" id="FMIQ01000035">
    <property type="protein sequence ID" value="SCM52502.1"/>
    <property type="molecule type" value="Genomic_DNA"/>
</dbReference>
<name>A0A1C6Z058_HAFAL</name>
<dbReference type="PROSITE" id="PS01125">
    <property type="entry name" value="ROK"/>
    <property type="match status" value="1"/>
</dbReference>
<proteinExistence type="predicted"/>
<evidence type="ECO:0000256" key="1">
    <source>
        <dbReference type="ARBA" id="ARBA00023277"/>
    </source>
</evidence>